<dbReference type="InterPro" id="IPR009057">
    <property type="entry name" value="Homeodomain-like_sf"/>
</dbReference>
<sequence>METNFRDIHIGNYIREHVKKHEIPLLRICNFFKTTEEEIIKMYEQESLDTNVLLKWSKLLEYDFFRLYVTHLLLYDGISHTKNNKKVREAGEKMLFRKNIYNQEIKEFLIELITSNQKTVAQVIQEYNIPRTTIYKWIRKVEKN</sequence>
<reference evidence="1 2" key="1">
    <citation type="submission" date="2020-04" db="EMBL/GenBank/DDBJ databases">
        <title>Chryseobacterium sp. RP-3-3 sp. nov., isolated from Jeju soil.</title>
        <authorList>
            <person name="Dahal R.H."/>
        </authorList>
    </citation>
    <scope>NUCLEOTIDE SEQUENCE [LARGE SCALE GENOMIC DNA]</scope>
    <source>
        <strain evidence="1 2">RP-3-3</strain>
    </source>
</reference>
<proteinExistence type="predicted"/>
<evidence type="ECO:0000313" key="1">
    <source>
        <dbReference type="EMBL" id="NML69068.1"/>
    </source>
</evidence>
<comment type="caution">
    <text evidence="1">The sequence shown here is derived from an EMBL/GenBank/DDBJ whole genome shotgun (WGS) entry which is preliminary data.</text>
</comment>
<keyword evidence="2" id="KW-1185">Reference proteome</keyword>
<name>A0A7Y0AKJ5_9FLAO</name>
<protein>
    <submittedName>
        <fullName evidence="1">Transposase</fullName>
    </submittedName>
</protein>
<dbReference type="Proteomes" id="UP000544054">
    <property type="component" value="Unassembled WGS sequence"/>
</dbReference>
<dbReference type="SUPFAM" id="SSF46689">
    <property type="entry name" value="Homeodomain-like"/>
    <property type="match status" value="1"/>
</dbReference>
<evidence type="ECO:0000313" key="2">
    <source>
        <dbReference type="Proteomes" id="UP000544054"/>
    </source>
</evidence>
<accession>A0A7Y0AKJ5</accession>
<gene>
    <name evidence="1" type="ORF">HHL23_04590</name>
</gene>
<dbReference type="AlphaFoldDB" id="A0A7Y0AKJ5"/>
<dbReference type="RefSeq" id="WP_169233635.1">
    <property type="nucleotide sequence ID" value="NZ_JABBGI010000004.1"/>
</dbReference>
<organism evidence="1 2">
    <name type="scientific">Chryseobacterium antibioticum</name>
    <dbReference type="NCBI Taxonomy" id="2728847"/>
    <lineage>
        <taxon>Bacteria</taxon>
        <taxon>Pseudomonadati</taxon>
        <taxon>Bacteroidota</taxon>
        <taxon>Flavobacteriia</taxon>
        <taxon>Flavobacteriales</taxon>
        <taxon>Weeksellaceae</taxon>
        <taxon>Chryseobacterium group</taxon>
        <taxon>Chryseobacterium</taxon>
    </lineage>
</organism>
<dbReference type="EMBL" id="JABBGI010000004">
    <property type="protein sequence ID" value="NML69068.1"/>
    <property type="molecule type" value="Genomic_DNA"/>
</dbReference>